<sequence>MIKQGNILAALFFCVKEQNDAKKQVERGKIHLLQAQGVNLTKTDLYKKGIFIFAVE</sequence>
<name>F6DMY3_DESRL</name>
<protein>
    <submittedName>
        <fullName evidence="1">Uncharacterized protein</fullName>
    </submittedName>
</protein>
<dbReference type="KEGG" id="dru:Desru_1166"/>
<accession>F6DMY3</accession>
<reference evidence="1 2" key="2">
    <citation type="journal article" date="2012" name="Stand. Genomic Sci.">
        <title>Complete genome sequence of the sulfate-reducing firmicute Desulfotomaculum ruminis type strain (DL(T)).</title>
        <authorList>
            <person name="Spring S."/>
            <person name="Visser M."/>
            <person name="Lu M."/>
            <person name="Copeland A."/>
            <person name="Lapidus A."/>
            <person name="Lucas S."/>
            <person name="Cheng J.F."/>
            <person name="Han C."/>
            <person name="Tapia R."/>
            <person name="Goodwin L.A."/>
            <person name="Pitluck S."/>
            <person name="Ivanova N."/>
            <person name="Land M."/>
            <person name="Hauser L."/>
            <person name="Larimer F."/>
            <person name="Rohde M."/>
            <person name="Goker M."/>
            <person name="Detter J.C."/>
            <person name="Kyrpides N.C."/>
            <person name="Woyke T."/>
            <person name="Schaap P.J."/>
            <person name="Plugge C.M."/>
            <person name="Muyzer G."/>
            <person name="Kuever J."/>
            <person name="Pereira I.A."/>
            <person name="Parshina S.N."/>
            <person name="Bernier-Latmani R."/>
            <person name="Stams A.J."/>
            <person name="Klenk H.P."/>
        </authorList>
    </citation>
    <scope>NUCLEOTIDE SEQUENCE [LARGE SCALE GENOMIC DNA]</scope>
    <source>
        <strain evidence="2">ATCC 23193 / DSM 2154 / NCIB 8452 / DL</strain>
    </source>
</reference>
<evidence type="ECO:0000313" key="2">
    <source>
        <dbReference type="Proteomes" id="UP000009234"/>
    </source>
</evidence>
<keyword evidence="2" id="KW-1185">Reference proteome</keyword>
<organism evidence="1 2">
    <name type="scientific">Desulforamulus ruminis (strain ATCC 23193 / DSM 2154 / NCIMB 8452 / DL)</name>
    <name type="common">Desulfotomaculum ruminis</name>
    <dbReference type="NCBI Taxonomy" id="696281"/>
    <lineage>
        <taxon>Bacteria</taxon>
        <taxon>Bacillati</taxon>
        <taxon>Bacillota</taxon>
        <taxon>Clostridia</taxon>
        <taxon>Eubacteriales</taxon>
        <taxon>Peptococcaceae</taxon>
        <taxon>Desulforamulus</taxon>
    </lineage>
</organism>
<proteinExistence type="predicted"/>
<dbReference type="Proteomes" id="UP000009234">
    <property type="component" value="Chromosome"/>
</dbReference>
<dbReference type="HOGENOM" id="CLU_3006842_0_0_9"/>
<gene>
    <name evidence="1" type="ordered locus">Desru_1166</name>
</gene>
<evidence type="ECO:0000313" key="1">
    <source>
        <dbReference type="EMBL" id="AEG59441.1"/>
    </source>
</evidence>
<dbReference type="EMBL" id="CP002780">
    <property type="protein sequence ID" value="AEG59441.1"/>
    <property type="molecule type" value="Genomic_DNA"/>
</dbReference>
<dbReference type="STRING" id="696281.Desru_1166"/>
<reference evidence="2" key="1">
    <citation type="submission" date="2011-05" db="EMBL/GenBank/DDBJ databases">
        <title>Complete sequence of Desulfotomaculum ruminis DSM 2154.</title>
        <authorList>
            <person name="Lucas S."/>
            <person name="Copeland A."/>
            <person name="Lapidus A."/>
            <person name="Cheng J.-F."/>
            <person name="Goodwin L."/>
            <person name="Pitluck S."/>
            <person name="Lu M."/>
            <person name="Detter J.C."/>
            <person name="Han C."/>
            <person name="Tapia R."/>
            <person name="Land M."/>
            <person name="Hauser L."/>
            <person name="Kyrpides N."/>
            <person name="Ivanova N."/>
            <person name="Mikhailova N."/>
            <person name="Pagani I."/>
            <person name="Stams A.J.M."/>
            <person name="Plugge C.M."/>
            <person name="Muyzer G."/>
            <person name="Kuever J."/>
            <person name="Parshina S.N."/>
            <person name="Ivanova A.E."/>
            <person name="Nazina T.N."/>
            <person name="Brambilla E."/>
            <person name="Spring S."/>
            <person name="Klenk H.-P."/>
            <person name="Woyke T."/>
        </authorList>
    </citation>
    <scope>NUCLEOTIDE SEQUENCE [LARGE SCALE GENOMIC DNA]</scope>
    <source>
        <strain evidence="2">ATCC 23193 / DSM 2154 / NCIB 8452 / DL</strain>
    </source>
</reference>
<dbReference type="AlphaFoldDB" id="F6DMY3"/>